<dbReference type="SUPFAM" id="SSF57850">
    <property type="entry name" value="RING/U-box"/>
    <property type="match status" value="1"/>
</dbReference>
<dbReference type="GO" id="GO:0061630">
    <property type="term" value="F:ubiquitin protein ligase activity"/>
    <property type="evidence" value="ECO:0007669"/>
    <property type="project" value="InterPro"/>
</dbReference>
<accession>A0A210QGP8</accession>
<dbReference type="Proteomes" id="UP000242188">
    <property type="component" value="Unassembled WGS sequence"/>
</dbReference>
<evidence type="ECO:0000313" key="8">
    <source>
        <dbReference type="Proteomes" id="UP000242188"/>
    </source>
</evidence>
<dbReference type="EMBL" id="NEDP02003748">
    <property type="protein sequence ID" value="OWF47922.1"/>
    <property type="molecule type" value="Genomic_DNA"/>
</dbReference>
<dbReference type="InterPro" id="IPR017907">
    <property type="entry name" value="Znf_RING_CS"/>
</dbReference>
<evidence type="ECO:0000313" key="7">
    <source>
        <dbReference type="EMBL" id="OWF47922.1"/>
    </source>
</evidence>
<dbReference type="STRING" id="6573.A0A210QGP8"/>
<dbReference type="InterPro" id="IPR013083">
    <property type="entry name" value="Znf_RING/FYVE/PHD"/>
</dbReference>
<proteinExistence type="predicted"/>
<dbReference type="InterPro" id="IPR018957">
    <property type="entry name" value="Znf_C3HC4_RING-type"/>
</dbReference>
<evidence type="ECO:0000259" key="6">
    <source>
        <dbReference type="PROSITE" id="PS50089"/>
    </source>
</evidence>
<dbReference type="Pfam" id="PF00097">
    <property type="entry name" value="zf-C3HC4"/>
    <property type="match status" value="1"/>
</dbReference>
<keyword evidence="8" id="KW-1185">Reference proteome</keyword>
<dbReference type="PROSITE" id="PS00518">
    <property type="entry name" value="ZF_RING_1"/>
    <property type="match status" value="1"/>
</dbReference>
<dbReference type="PANTHER" id="PTHR44080">
    <property type="entry name" value="E3 UBIQUITIN-PROTEIN LIGASE COP1"/>
    <property type="match status" value="1"/>
</dbReference>
<dbReference type="PROSITE" id="PS50089">
    <property type="entry name" value="ZF_RING_2"/>
    <property type="match status" value="1"/>
</dbReference>
<dbReference type="OrthoDB" id="6105938at2759"/>
<keyword evidence="5" id="KW-0175">Coiled coil</keyword>
<dbReference type="SMART" id="SM00184">
    <property type="entry name" value="RING"/>
    <property type="match status" value="1"/>
</dbReference>
<organism evidence="7 8">
    <name type="scientific">Mizuhopecten yessoensis</name>
    <name type="common">Japanese scallop</name>
    <name type="synonym">Patinopecten yessoensis</name>
    <dbReference type="NCBI Taxonomy" id="6573"/>
    <lineage>
        <taxon>Eukaryota</taxon>
        <taxon>Metazoa</taxon>
        <taxon>Spiralia</taxon>
        <taxon>Lophotrochozoa</taxon>
        <taxon>Mollusca</taxon>
        <taxon>Bivalvia</taxon>
        <taxon>Autobranchia</taxon>
        <taxon>Pteriomorphia</taxon>
        <taxon>Pectinida</taxon>
        <taxon>Pectinoidea</taxon>
        <taxon>Pectinidae</taxon>
        <taxon>Mizuhopecten</taxon>
    </lineage>
</organism>
<evidence type="ECO:0000256" key="2">
    <source>
        <dbReference type="ARBA" id="ARBA00022771"/>
    </source>
</evidence>
<dbReference type="GO" id="GO:0008270">
    <property type="term" value="F:zinc ion binding"/>
    <property type="evidence" value="ECO:0007669"/>
    <property type="project" value="UniProtKB-KW"/>
</dbReference>
<sequence>MEDDLPLLVSVNALSDYLYCSICMNVMKETVMTSCGHRYCSRCIKEWVDRNHKCPCCNKAVTMTEVFKDHQFDCLIDAINQEKTKSEAKYFESLINSAVSESHTTTTLSPIETVLKDHLKESLASHERYFQKLRNELNDQERRLEVACENTITDLASHGLSQEELTQQTTDLQNRLSHQKEALQDEMESCTKLVAESYNRYLTSHLPKLDVIPVKVGITILDKNMKVSDVVFKPADRIGDKVKASVEATMAARSDPVGEWPEELHFVLFGPFVKCSHFEMQQMVREILHDGKVYQDVKVLDRQSRPVLEHSMKPGSEIAIYGKIILESDMPKKCFQQVFEEGNPQSVDYFCCKQCAFQCNIKEVLILLLIQQVKENSAEKMGSAGHAWKSVTKGLLLLSEEEDLSDPAPTWYPVVGPCTSDSKTAVEPESRWDSAVNFFTDAVTTVML</sequence>
<evidence type="ECO:0000256" key="4">
    <source>
        <dbReference type="PROSITE-ProRule" id="PRU00175"/>
    </source>
</evidence>
<keyword evidence="1" id="KW-0479">Metal-binding</keyword>
<dbReference type="PANTHER" id="PTHR44080:SF1">
    <property type="entry name" value="E3 UBIQUITIN-PROTEIN LIGASE COP1"/>
    <property type="match status" value="1"/>
</dbReference>
<reference evidence="7 8" key="1">
    <citation type="journal article" date="2017" name="Nat. Ecol. Evol.">
        <title>Scallop genome provides insights into evolution of bilaterian karyotype and development.</title>
        <authorList>
            <person name="Wang S."/>
            <person name="Zhang J."/>
            <person name="Jiao W."/>
            <person name="Li J."/>
            <person name="Xun X."/>
            <person name="Sun Y."/>
            <person name="Guo X."/>
            <person name="Huan P."/>
            <person name="Dong B."/>
            <person name="Zhang L."/>
            <person name="Hu X."/>
            <person name="Sun X."/>
            <person name="Wang J."/>
            <person name="Zhao C."/>
            <person name="Wang Y."/>
            <person name="Wang D."/>
            <person name="Huang X."/>
            <person name="Wang R."/>
            <person name="Lv J."/>
            <person name="Li Y."/>
            <person name="Zhang Z."/>
            <person name="Liu B."/>
            <person name="Lu W."/>
            <person name="Hui Y."/>
            <person name="Liang J."/>
            <person name="Zhou Z."/>
            <person name="Hou R."/>
            <person name="Li X."/>
            <person name="Liu Y."/>
            <person name="Li H."/>
            <person name="Ning X."/>
            <person name="Lin Y."/>
            <person name="Zhao L."/>
            <person name="Xing Q."/>
            <person name="Dou J."/>
            <person name="Li Y."/>
            <person name="Mao J."/>
            <person name="Guo H."/>
            <person name="Dou H."/>
            <person name="Li T."/>
            <person name="Mu C."/>
            <person name="Jiang W."/>
            <person name="Fu Q."/>
            <person name="Fu X."/>
            <person name="Miao Y."/>
            <person name="Liu J."/>
            <person name="Yu Q."/>
            <person name="Li R."/>
            <person name="Liao H."/>
            <person name="Li X."/>
            <person name="Kong Y."/>
            <person name="Jiang Z."/>
            <person name="Chourrout D."/>
            <person name="Li R."/>
            <person name="Bao Z."/>
        </authorList>
    </citation>
    <scope>NUCLEOTIDE SEQUENCE [LARGE SCALE GENOMIC DNA]</scope>
    <source>
        <strain evidence="7 8">PY_sf001</strain>
    </source>
</reference>
<dbReference type="GO" id="GO:0043161">
    <property type="term" value="P:proteasome-mediated ubiquitin-dependent protein catabolic process"/>
    <property type="evidence" value="ECO:0007669"/>
    <property type="project" value="TreeGrafter"/>
</dbReference>
<dbReference type="Gene3D" id="3.30.40.10">
    <property type="entry name" value="Zinc/RING finger domain, C3HC4 (zinc finger)"/>
    <property type="match status" value="1"/>
</dbReference>
<protein>
    <submittedName>
        <fullName evidence="7">Postreplication repair E3 ubiquitin-protein ligase RAD18</fullName>
    </submittedName>
</protein>
<evidence type="ECO:0000256" key="5">
    <source>
        <dbReference type="SAM" id="Coils"/>
    </source>
</evidence>
<dbReference type="AlphaFoldDB" id="A0A210QGP8"/>
<keyword evidence="3" id="KW-0862">Zinc</keyword>
<gene>
    <name evidence="7" type="ORF">KP79_PYT15560</name>
</gene>
<comment type="caution">
    <text evidence="7">The sequence shown here is derived from an EMBL/GenBank/DDBJ whole genome shotgun (WGS) entry which is preliminary data.</text>
</comment>
<name>A0A210QGP8_MIZYE</name>
<evidence type="ECO:0000256" key="3">
    <source>
        <dbReference type="ARBA" id="ARBA00022833"/>
    </source>
</evidence>
<keyword evidence="2 4" id="KW-0863">Zinc-finger</keyword>
<feature type="domain" description="RING-type" evidence="6">
    <location>
        <begin position="20"/>
        <end position="58"/>
    </location>
</feature>
<evidence type="ECO:0000256" key="1">
    <source>
        <dbReference type="ARBA" id="ARBA00022723"/>
    </source>
</evidence>
<dbReference type="InterPro" id="IPR001841">
    <property type="entry name" value="Znf_RING"/>
</dbReference>
<feature type="coiled-coil region" evidence="5">
    <location>
        <begin position="116"/>
        <end position="193"/>
    </location>
</feature>
<dbReference type="InterPro" id="IPR042755">
    <property type="entry name" value="COP1"/>
</dbReference>